<accession>A0ABW1QU89</accession>
<name>A0ABW1QU89_9ACTN</name>
<evidence type="ECO:0000313" key="3">
    <source>
        <dbReference type="Proteomes" id="UP001596098"/>
    </source>
</evidence>
<dbReference type="RefSeq" id="WP_128220216.1">
    <property type="nucleotide sequence ID" value="NZ_CP034929.1"/>
</dbReference>
<dbReference type="Pfam" id="PF11855">
    <property type="entry name" value="DUF3375"/>
    <property type="match status" value="1"/>
</dbReference>
<dbReference type="InterPro" id="IPR021804">
    <property type="entry name" value="DUF3375"/>
</dbReference>
<protein>
    <submittedName>
        <fullName evidence="2">DUF3375 domain-containing protein</fullName>
    </submittedName>
</protein>
<gene>
    <name evidence="2" type="ORF">ACFPWU_00535</name>
</gene>
<evidence type="ECO:0000256" key="1">
    <source>
        <dbReference type="SAM" id="MobiDB-lite"/>
    </source>
</evidence>
<organism evidence="2 3">
    <name type="scientific">Nocardioides yefusunii</name>
    <dbReference type="NCBI Taxonomy" id="2500546"/>
    <lineage>
        <taxon>Bacteria</taxon>
        <taxon>Bacillati</taxon>
        <taxon>Actinomycetota</taxon>
        <taxon>Actinomycetes</taxon>
        <taxon>Propionibacteriales</taxon>
        <taxon>Nocardioidaceae</taxon>
        <taxon>Nocardioides</taxon>
    </lineage>
</organism>
<comment type="caution">
    <text evidence="2">The sequence shown here is derived from an EMBL/GenBank/DDBJ whole genome shotgun (WGS) entry which is preliminary data.</text>
</comment>
<dbReference type="Proteomes" id="UP001596098">
    <property type="component" value="Unassembled WGS sequence"/>
</dbReference>
<proteinExistence type="predicted"/>
<dbReference type="EMBL" id="JBHSQI010000001">
    <property type="protein sequence ID" value="MFC6152155.1"/>
    <property type="molecule type" value="Genomic_DNA"/>
</dbReference>
<keyword evidence="3" id="KW-1185">Reference proteome</keyword>
<sequence>MSEIAAELARVKNAFDQPTLTLLHQRQAPVVISVFRAAFGRSNRPIPTARLHTQVEEHLAQVRVAGEKDVPSAPGRDLCQKWMRDQWLVRSLDERGQEVYTLTSHAQQALELVKNMTRERATLSEHRIATILGTVRRFNSEANPDRSARVTILDEEIARMTAERDRLLGGADLVTATDDYMSEGFTELLSLISALPSDFARVEERFAQIRGEILTAFRADDRPAGDVIDTYLERADALITATHEGRAFEGAFALLRDEGLVSQLREDLNDLLEHPTADRILHDADRAELRGTVKLVREGLDRVLTQRSRVTATLKEYIVSHDAARDRELEQTLRAVESEMMTWMARTGPRASHDVGLLPSRVVVDHLRERFHDPADDVLPERIGTNEAPEANPRLSLEAVRAQGGPQLGDLRERLEAALAGLVPTGTLGGVFDSLEESMRRPVEIFGLLHLAAERGWSGGDDLETYVTRRPDGTTRVFEVPRTELGTELGTAPDVAPDVNLDLAPDATPDPTRDESDS</sequence>
<reference evidence="3" key="1">
    <citation type="journal article" date="2019" name="Int. J. Syst. Evol. Microbiol.">
        <title>The Global Catalogue of Microorganisms (GCM) 10K type strain sequencing project: providing services to taxonomists for standard genome sequencing and annotation.</title>
        <authorList>
            <consortium name="The Broad Institute Genomics Platform"/>
            <consortium name="The Broad Institute Genome Sequencing Center for Infectious Disease"/>
            <person name="Wu L."/>
            <person name="Ma J."/>
        </authorList>
    </citation>
    <scope>NUCLEOTIDE SEQUENCE [LARGE SCALE GENOMIC DNA]</scope>
    <source>
        <strain evidence="3">DFY28</strain>
    </source>
</reference>
<feature type="region of interest" description="Disordered" evidence="1">
    <location>
        <begin position="486"/>
        <end position="518"/>
    </location>
</feature>
<evidence type="ECO:0000313" key="2">
    <source>
        <dbReference type="EMBL" id="MFC6152155.1"/>
    </source>
</evidence>